<dbReference type="Pfam" id="PF06719">
    <property type="entry name" value="AraC_N"/>
    <property type="match status" value="1"/>
</dbReference>
<dbReference type="PANTHER" id="PTHR43436">
    <property type="entry name" value="ARAC-FAMILY TRANSCRIPTIONAL REGULATOR"/>
    <property type="match status" value="1"/>
</dbReference>
<dbReference type="Pfam" id="PF12833">
    <property type="entry name" value="HTH_18"/>
    <property type="match status" value="1"/>
</dbReference>
<proteinExistence type="predicted"/>
<dbReference type="InterPro" id="IPR018062">
    <property type="entry name" value="HTH_AraC-typ_CS"/>
</dbReference>
<dbReference type="SMART" id="SM00342">
    <property type="entry name" value="HTH_ARAC"/>
    <property type="match status" value="1"/>
</dbReference>
<feature type="domain" description="HTH araC/xylS-type" evidence="4">
    <location>
        <begin position="200"/>
        <end position="298"/>
    </location>
</feature>
<dbReference type="GO" id="GO:0009893">
    <property type="term" value="P:positive regulation of metabolic process"/>
    <property type="evidence" value="ECO:0007669"/>
    <property type="project" value="UniProtKB-ARBA"/>
</dbReference>
<evidence type="ECO:0000259" key="4">
    <source>
        <dbReference type="PROSITE" id="PS01124"/>
    </source>
</evidence>
<evidence type="ECO:0000256" key="1">
    <source>
        <dbReference type="ARBA" id="ARBA00023015"/>
    </source>
</evidence>
<comment type="caution">
    <text evidence="5">The sequence shown here is derived from an EMBL/GenBank/DDBJ whole genome shotgun (WGS) entry which is preliminary data.</text>
</comment>
<organism evidence="5 6">
    <name type="scientific">Pseudomonas syringae</name>
    <dbReference type="NCBI Taxonomy" id="317"/>
    <lineage>
        <taxon>Bacteria</taxon>
        <taxon>Pseudomonadati</taxon>
        <taxon>Pseudomonadota</taxon>
        <taxon>Gammaproteobacteria</taxon>
        <taxon>Pseudomonadales</taxon>
        <taxon>Pseudomonadaceae</taxon>
        <taxon>Pseudomonas</taxon>
    </lineage>
</organism>
<dbReference type="InterPro" id="IPR009594">
    <property type="entry name" value="Tscrpt_reg_HTH_AraC_N"/>
</dbReference>
<dbReference type="PATRIC" id="fig|317.174.peg.2295"/>
<accession>A0A085V8H7</accession>
<keyword evidence="2" id="KW-0238">DNA-binding</keyword>
<evidence type="ECO:0000256" key="3">
    <source>
        <dbReference type="ARBA" id="ARBA00023163"/>
    </source>
</evidence>
<dbReference type="Gene3D" id="1.10.10.60">
    <property type="entry name" value="Homeodomain-like"/>
    <property type="match status" value="1"/>
</dbReference>
<dbReference type="PANTHER" id="PTHR43436:SF1">
    <property type="entry name" value="TRANSCRIPTIONAL REGULATORY PROTEIN"/>
    <property type="match status" value="1"/>
</dbReference>
<dbReference type="GO" id="GO:0043565">
    <property type="term" value="F:sequence-specific DNA binding"/>
    <property type="evidence" value="ECO:0007669"/>
    <property type="project" value="InterPro"/>
</dbReference>
<reference evidence="5 6" key="1">
    <citation type="submission" date="2014-07" db="EMBL/GenBank/DDBJ databases">
        <title>Draft Genome Sequences of Environmental Pseudomonas syringae strains.</title>
        <authorList>
            <person name="Baltrus D.A."/>
            <person name="Berge O."/>
            <person name="Morris C."/>
        </authorList>
    </citation>
    <scope>NUCLEOTIDE SEQUENCE [LARGE SCALE GENOMIC DNA]</scope>
    <source>
        <strain evidence="5 6">CEB003</strain>
    </source>
</reference>
<evidence type="ECO:0000256" key="2">
    <source>
        <dbReference type="ARBA" id="ARBA00023125"/>
    </source>
</evidence>
<dbReference type="AlphaFoldDB" id="A0A085V8H7"/>
<protein>
    <submittedName>
        <fullName evidence="5">AraC family transcriptional regulator</fullName>
    </submittedName>
</protein>
<dbReference type="SUPFAM" id="SSF46689">
    <property type="entry name" value="Homeodomain-like"/>
    <property type="match status" value="2"/>
</dbReference>
<evidence type="ECO:0000313" key="6">
    <source>
        <dbReference type="Proteomes" id="UP000028643"/>
    </source>
</evidence>
<dbReference type="PROSITE" id="PS00041">
    <property type="entry name" value="HTH_ARAC_FAMILY_1"/>
    <property type="match status" value="1"/>
</dbReference>
<dbReference type="InterPro" id="IPR009057">
    <property type="entry name" value="Homeodomain-like_sf"/>
</dbReference>
<dbReference type="RefSeq" id="WP_047574672.1">
    <property type="nucleotide sequence ID" value="NZ_JPQT01000101.1"/>
</dbReference>
<keyword evidence="3" id="KW-0804">Transcription</keyword>
<keyword evidence="1" id="KW-0805">Transcription regulation</keyword>
<dbReference type="InterPro" id="IPR018060">
    <property type="entry name" value="HTH_AraC"/>
</dbReference>
<dbReference type="PROSITE" id="PS01124">
    <property type="entry name" value="HTH_ARAC_FAMILY_2"/>
    <property type="match status" value="1"/>
</dbReference>
<dbReference type="EMBL" id="JPQT01000101">
    <property type="protein sequence ID" value="KFE51740.1"/>
    <property type="molecule type" value="Genomic_DNA"/>
</dbReference>
<name>A0A085V8H7_PSESX</name>
<dbReference type="Proteomes" id="UP000028643">
    <property type="component" value="Unassembled WGS sequence"/>
</dbReference>
<sequence>MVKNYRFAAKEGRIALRDRVRELLPEEGRFPTPIEGLALHRYDHSDTAKPHFYKPILIVAVQGRKWVRIGISDISFGEHTCFIAGVDMPVTSCLLEATSEMPYLSVSLDLDRHLMAELAAKTPQPTDYNSDTAAGAAVQELSPELLDAFLRMIELLDKPEHAKALGALISQEIHYRLLTTPFGHQLRLLNAVGSQSNKVDQAIMWLRDNYRETLQVDKLAEKLNMAPSTLYKYFKKITRLSPLQYQKRLRLDEAQRLMLVEGCDVIQAALMVGYESANQFGREYKRLFGEPPRKNVVNIKTGRQ</sequence>
<dbReference type="GO" id="GO:0003700">
    <property type="term" value="F:DNA-binding transcription factor activity"/>
    <property type="evidence" value="ECO:0007669"/>
    <property type="project" value="InterPro"/>
</dbReference>
<evidence type="ECO:0000313" key="5">
    <source>
        <dbReference type="EMBL" id="KFE51740.1"/>
    </source>
</evidence>
<gene>
    <name evidence="5" type="ORF">IV02_11195</name>
</gene>